<dbReference type="InterPro" id="IPR029058">
    <property type="entry name" value="AB_hydrolase_fold"/>
</dbReference>
<dbReference type="Pfam" id="PF00561">
    <property type="entry name" value="Abhydrolase_1"/>
    <property type="match status" value="1"/>
</dbReference>
<name>A0ABV4WNL7_9CYAN</name>
<dbReference type="InterPro" id="IPR000073">
    <property type="entry name" value="AB_hydrolase_1"/>
</dbReference>
<dbReference type="RefSeq" id="WP_413278857.1">
    <property type="nucleotide sequence ID" value="NZ_JBHFNT010000154.1"/>
</dbReference>
<keyword evidence="2" id="KW-0378">Hydrolase</keyword>
<reference evidence="2 3" key="1">
    <citation type="submission" date="2024-09" db="EMBL/GenBank/DDBJ databases">
        <title>Floridaenema gen nov. (Aerosakkonemataceae, Aerosakkonematales ord. nov., Cyanobacteria) from benthic tropical and subtropical fresh waters, with the description of four new species.</title>
        <authorList>
            <person name="Moretto J.A."/>
            <person name="Berthold D.E."/>
            <person name="Lefler F.W."/>
            <person name="Huang I.-S."/>
            <person name="Laughinghouse H. IV."/>
        </authorList>
    </citation>
    <scope>NUCLEOTIDE SEQUENCE [LARGE SCALE GENOMIC DNA]</scope>
    <source>
        <strain evidence="2 3">BLCC-F167</strain>
    </source>
</reference>
<accession>A0ABV4WNL7</accession>
<evidence type="ECO:0000313" key="3">
    <source>
        <dbReference type="Proteomes" id="UP001576780"/>
    </source>
</evidence>
<sequence length="391" mass="44548">MTTTLLPQIAPTADQINQTKAAIAAYVQRIDANPERRKGAYPYYLFHPPGQPILGTVMVFHGFSAKPHQMWRLADYLFRNGFNVYQPSISGHTYINPAKNWCQIDLRPEIAEPLKQKIQQDPVLQNYLANLSNNSNNQVVRPSFMQRLALMARLTELEPRLPEIILAIERDNDPNFDRYFVSSHLGYLTDARDRLNELSSMPDPIYTAGLSVGGSVALAIAADQPQRIKRCVAYAPLLQIYGEDRRQYVELAGPLDIQELGWDPNLRFPVGALTAAARFGKTQVFNKAQRLRQTPTFMVLTENEDAADIETNQKFFREIGGEGNGNYCYMYPRADLVPHPMVDPTEVSQGMSNHYWQTMYQETYRFLTTSKANLQNLRSLRQDPQLPQVSF</sequence>
<gene>
    <name evidence="2" type="ORF">ACE1CA_18245</name>
</gene>
<dbReference type="Gene3D" id="3.40.50.1820">
    <property type="entry name" value="alpha/beta hydrolase"/>
    <property type="match status" value="2"/>
</dbReference>
<evidence type="ECO:0000259" key="1">
    <source>
        <dbReference type="Pfam" id="PF00561"/>
    </source>
</evidence>
<evidence type="ECO:0000313" key="2">
    <source>
        <dbReference type="EMBL" id="MFB2836477.1"/>
    </source>
</evidence>
<feature type="domain" description="AB hydrolase-1" evidence="1">
    <location>
        <begin position="56"/>
        <end position="236"/>
    </location>
</feature>
<dbReference type="SUPFAM" id="SSF53474">
    <property type="entry name" value="alpha/beta-Hydrolases"/>
    <property type="match status" value="1"/>
</dbReference>
<comment type="caution">
    <text evidence="2">The sequence shown here is derived from an EMBL/GenBank/DDBJ whole genome shotgun (WGS) entry which is preliminary data.</text>
</comment>
<organism evidence="2 3">
    <name type="scientific">Floridaenema evergladense BLCC-F167</name>
    <dbReference type="NCBI Taxonomy" id="3153639"/>
    <lineage>
        <taxon>Bacteria</taxon>
        <taxon>Bacillati</taxon>
        <taxon>Cyanobacteriota</taxon>
        <taxon>Cyanophyceae</taxon>
        <taxon>Oscillatoriophycideae</taxon>
        <taxon>Aerosakkonematales</taxon>
        <taxon>Aerosakkonemataceae</taxon>
        <taxon>Floridanema</taxon>
        <taxon>Floridanema evergladense</taxon>
    </lineage>
</organism>
<protein>
    <submittedName>
        <fullName evidence="2">Alpha/beta fold hydrolase</fullName>
    </submittedName>
</protein>
<dbReference type="EMBL" id="JBHFNT010000154">
    <property type="protein sequence ID" value="MFB2836477.1"/>
    <property type="molecule type" value="Genomic_DNA"/>
</dbReference>
<keyword evidence="3" id="KW-1185">Reference proteome</keyword>
<dbReference type="Proteomes" id="UP001576780">
    <property type="component" value="Unassembled WGS sequence"/>
</dbReference>
<proteinExistence type="predicted"/>
<dbReference type="GO" id="GO:0016787">
    <property type="term" value="F:hydrolase activity"/>
    <property type="evidence" value="ECO:0007669"/>
    <property type="project" value="UniProtKB-KW"/>
</dbReference>